<evidence type="ECO:0000313" key="1">
    <source>
        <dbReference type="EnsemblPlants" id="AVESA.00010b.r2.UnG1520660.1.CDS.1"/>
    </source>
</evidence>
<evidence type="ECO:0000313" key="2">
    <source>
        <dbReference type="Proteomes" id="UP001732700"/>
    </source>
</evidence>
<name>A0ACD6AUT0_AVESA</name>
<dbReference type="EnsemblPlants" id="AVESA.00010b.r2.UnG1520660.1">
    <property type="protein sequence ID" value="AVESA.00010b.r2.UnG1520660.1.CDS.1"/>
    <property type="gene ID" value="AVESA.00010b.r2.UnG1520660"/>
</dbReference>
<proteinExistence type="predicted"/>
<keyword evidence="2" id="KW-1185">Reference proteome</keyword>
<accession>A0ACD6AUT0</accession>
<protein>
    <submittedName>
        <fullName evidence="1">Uncharacterized protein</fullName>
    </submittedName>
</protein>
<sequence length="178" mass="20464">MEVISGMGPRIFGAPVSLNGNLYVHWRKRWGVPYHKILVFDTVAESFRHMRPPAVNPRHVMHLFDMGGTLAASTSKDGMTGLSIFTLLDREQDIWAFQYRITPPAMDIRRFQEQGDWWAKVVSDEGDVLVSCYGQLLQCDKRGNLVANFKYDDDLPVVLPHRLKESLVQHTFFKKTQN</sequence>
<dbReference type="Proteomes" id="UP001732700">
    <property type="component" value="Unassembled WGS sequence"/>
</dbReference>
<organism evidence="1 2">
    <name type="scientific">Avena sativa</name>
    <name type="common">Oat</name>
    <dbReference type="NCBI Taxonomy" id="4498"/>
    <lineage>
        <taxon>Eukaryota</taxon>
        <taxon>Viridiplantae</taxon>
        <taxon>Streptophyta</taxon>
        <taxon>Embryophyta</taxon>
        <taxon>Tracheophyta</taxon>
        <taxon>Spermatophyta</taxon>
        <taxon>Magnoliopsida</taxon>
        <taxon>Liliopsida</taxon>
        <taxon>Poales</taxon>
        <taxon>Poaceae</taxon>
        <taxon>BOP clade</taxon>
        <taxon>Pooideae</taxon>
        <taxon>Poodae</taxon>
        <taxon>Poeae</taxon>
        <taxon>Poeae Chloroplast Group 1 (Aveneae type)</taxon>
        <taxon>Aveninae</taxon>
        <taxon>Avena</taxon>
    </lineage>
</organism>
<reference evidence="1" key="1">
    <citation type="submission" date="2025-09" db="UniProtKB">
        <authorList>
            <consortium name="EnsemblPlants"/>
        </authorList>
    </citation>
    <scope>IDENTIFICATION</scope>
</reference>